<dbReference type="RefSeq" id="WP_147232020.1">
    <property type="nucleotide sequence ID" value="NZ_VOSB01000026.1"/>
</dbReference>
<dbReference type="EMBL" id="VOSB01000026">
    <property type="protein sequence ID" value="TXE15697.1"/>
    <property type="molecule type" value="Genomic_DNA"/>
</dbReference>
<dbReference type="Proteomes" id="UP000321938">
    <property type="component" value="Unassembled WGS sequence"/>
</dbReference>
<comment type="caution">
    <text evidence="1">The sequence shown here is derived from an EMBL/GenBank/DDBJ whole genome shotgun (WGS) entry which is preliminary data.</text>
</comment>
<dbReference type="AlphaFoldDB" id="A0A5C7BAR6"/>
<gene>
    <name evidence="1" type="ORF">ES692_15575</name>
</gene>
<evidence type="ECO:0000313" key="1">
    <source>
        <dbReference type="EMBL" id="TXE15697.1"/>
    </source>
</evidence>
<dbReference type="OrthoDB" id="3224137at2"/>
<keyword evidence="2" id="KW-1185">Reference proteome</keyword>
<proteinExistence type="predicted"/>
<evidence type="ECO:0008006" key="3">
    <source>
        <dbReference type="Google" id="ProtNLM"/>
    </source>
</evidence>
<evidence type="ECO:0000313" key="2">
    <source>
        <dbReference type="Proteomes" id="UP000321938"/>
    </source>
</evidence>
<sequence>MNEIICTNCNKAFKVDETGFADILKQVRDQQFEEELNNRLSLAEKEKESAVKLAEAHLKSAFQGDLSKKNQEISALKARNELELVHQLGKKDYRNVEDRDS</sequence>
<accession>A0A5C7BAR6</accession>
<organism evidence="1 2">
    <name type="scientific">Psychroserpens burtonensis</name>
    <dbReference type="NCBI Taxonomy" id="49278"/>
    <lineage>
        <taxon>Bacteria</taxon>
        <taxon>Pseudomonadati</taxon>
        <taxon>Bacteroidota</taxon>
        <taxon>Flavobacteriia</taxon>
        <taxon>Flavobacteriales</taxon>
        <taxon>Flavobacteriaceae</taxon>
        <taxon>Psychroserpens</taxon>
    </lineage>
</organism>
<reference evidence="1 2" key="1">
    <citation type="submission" date="2019-08" db="EMBL/GenBank/DDBJ databases">
        <title>Genome of Psychroserpens burtonensis ACAM 167.</title>
        <authorList>
            <person name="Bowman J.P."/>
        </authorList>
    </citation>
    <scope>NUCLEOTIDE SEQUENCE [LARGE SCALE GENOMIC DNA]</scope>
    <source>
        <strain evidence="1 2">ACAM 167</strain>
    </source>
</reference>
<name>A0A5C7BAR6_9FLAO</name>
<protein>
    <recommendedName>
        <fullName evidence="3">DUF2130 domain-containing protein</fullName>
    </recommendedName>
</protein>